<comment type="caution">
    <text evidence="1">The sequence shown here is derived from an EMBL/GenBank/DDBJ whole genome shotgun (WGS) entry which is preliminary data.</text>
</comment>
<evidence type="ECO:0000313" key="2">
    <source>
        <dbReference type="Proteomes" id="UP000176300"/>
    </source>
</evidence>
<name>A0A1F6NJQ6_9BACT</name>
<dbReference type="EMBL" id="MFQS01000005">
    <property type="protein sequence ID" value="OGH84033.1"/>
    <property type="molecule type" value="Genomic_DNA"/>
</dbReference>
<proteinExistence type="predicted"/>
<dbReference type="AlphaFoldDB" id="A0A1F6NJQ6"/>
<gene>
    <name evidence="1" type="ORF">A2373_00555</name>
</gene>
<organism evidence="1 2">
    <name type="scientific">Candidatus Magasanikbacteria bacterium RIFOXYB1_FULL_40_15</name>
    <dbReference type="NCBI Taxonomy" id="1798697"/>
    <lineage>
        <taxon>Bacteria</taxon>
        <taxon>Candidatus Magasanikiibacteriota</taxon>
    </lineage>
</organism>
<protein>
    <submittedName>
        <fullName evidence="1">Uncharacterized protein</fullName>
    </submittedName>
</protein>
<dbReference type="Proteomes" id="UP000176300">
    <property type="component" value="Unassembled WGS sequence"/>
</dbReference>
<evidence type="ECO:0000313" key="1">
    <source>
        <dbReference type="EMBL" id="OGH84033.1"/>
    </source>
</evidence>
<reference evidence="1 2" key="1">
    <citation type="journal article" date="2016" name="Nat. Commun.">
        <title>Thousands of microbial genomes shed light on interconnected biogeochemical processes in an aquifer system.</title>
        <authorList>
            <person name="Anantharaman K."/>
            <person name="Brown C.T."/>
            <person name="Hug L.A."/>
            <person name="Sharon I."/>
            <person name="Castelle C.J."/>
            <person name="Probst A.J."/>
            <person name="Thomas B.C."/>
            <person name="Singh A."/>
            <person name="Wilkins M.J."/>
            <person name="Karaoz U."/>
            <person name="Brodie E.L."/>
            <person name="Williams K.H."/>
            <person name="Hubbard S.S."/>
            <person name="Banfield J.F."/>
        </authorList>
    </citation>
    <scope>NUCLEOTIDE SEQUENCE [LARGE SCALE GENOMIC DNA]</scope>
</reference>
<sequence>MLFCVVKTPVAGEREKEAAETLVVITRENKKQATTIDNRFRKGKLSFSCNPSFDSDIKYKIKYRLRMLDIYYSRT</sequence>
<accession>A0A1F6NJQ6</accession>